<gene>
    <name evidence="6" type="ORF">ACA1_183920</name>
</gene>
<feature type="compositionally biased region" description="Low complexity" evidence="4">
    <location>
        <begin position="63"/>
        <end position="79"/>
    </location>
</feature>
<protein>
    <submittedName>
        <fullName evidence="6">Hsp20/alpha crystallin family protein</fullName>
    </submittedName>
</protein>
<keyword evidence="1" id="KW-0346">Stress response</keyword>
<dbReference type="EMBL" id="KB007904">
    <property type="protein sequence ID" value="ELR21446.1"/>
    <property type="molecule type" value="Genomic_DNA"/>
</dbReference>
<reference evidence="6 7" key="1">
    <citation type="journal article" date="2013" name="Genome Biol.">
        <title>Genome of Acanthamoeba castellanii highlights extensive lateral gene transfer and early evolution of tyrosine kinase signaling.</title>
        <authorList>
            <person name="Clarke M."/>
            <person name="Lohan A.J."/>
            <person name="Liu B."/>
            <person name="Lagkouvardos I."/>
            <person name="Roy S."/>
            <person name="Zafar N."/>
            <person name="Bertelli C."/>
            <person name="Schilde C."/>
            <person name="Kianianmomeni A."/>
            <person name="Burglin T.R."/>
            <person name="Frech C."/>
            <person name="Turcotte B."/>
            <person name="Kopec K.O."/>
            <person name="Synnott J.M."/>
            <person name="Choo C."/>
            <person name="Paponov I."/>
            <person name="Finkler A."/>
            <person name="Soon Heng Tan C."/>
            <person name="Hutchins A.P."/>
            <person name="Weinmeier T."/>
            <person name="Rattei T."/>
            <person name="Chu J.S."/>
            <person name="Gimenez G."/>
            <person name="Irimia M."/>
            <person name="Rigden D.J."/>
            <person name="Fitzpatrick D.A."/>
            <person name="Lorenzo-Morales J."/>
            <person name="Bateman A."/>
            <person name="Chiu C.H."/>
            <person name="Tang P."/>
            <person name="Hegemann P."/>
            <person name="Fromm H."/>
            <person name="Raoult D."/>
            <person name="Greub G."/>
            <person name="Miranda-Saavedra D."/>
            <person name="Chen N."/>
            <person name="Nash P."/>
            <person name="Ginger M.L."/>
            <person name="Horn M."/>
            <person name="Schaap P."/>
            <person name="Caler L."/>
            <person name="Loftus B."/>
        </authorList>
    </citation>
    <scope>NUCLEOTIDE SEQUENCE [LARGE SCALE GENOMIC DNA]</scope>
    <source>
        <strain evidence="6 7">Neff</strain>
    </source>
</reference>
<evidence type="ECO:0000259" key="5">
    <source>
        <dbReference type="PROSITE" id="PS01031"/>
    </source>
</evidence>
<dbReference type="Pfam" id="PF00011">
    <property type="entry name" value="HSP20"/>
    <property type="match status" value="1"/>
</dbReference>
<dbReference type="CDD" id="cd06464">
    <property type="entry name" value="ACD_sHsps-like"/>
    <property type="match status" value="1"/>
</dbReference>
<evidence type="ECO:0000256" key="1">
    <source>
        <dbReference type="ARBA" id="ARBA00023016"/>
    </source>
</evidence>
<dbReference type="PANTHER" id="PTHR11527">
    <property type="entry name" value="HEAT-SHOCK PROTEIN 20 FAMILY MEMBER"/>
    <property type="match status" value="1"/>
</dbReference>
<dbReference type="STRING" id="1257118.L8HAJ6"/>
<dbReference type="InterPro" id="IPR031107">
    <property type="entry name" value="Small_HSP"/>
</dbReference>
<keyword evidence="7" id="KW-1185">Reference proteome</keyword>
<feature type="compositionally biased region" description="Low complexity" evidence="4">
    <location>
        <begin position="25"/>
        <end position="45"/>
    </location>
</feature>
<dbReference type="Gene3D" id="2.60.40.790">
    <property type="match status" value="1"/>
</dbReference>
<dbReference type="InterPro" id="IPR002068">
    <property type="entry name" value="A-crystallin/Hsp20_dom"/>
</dbReference>
<evidence type="ECO:0000256" key="4">
    <source>
        <dbReference type="SAM" id="MobiDB-lite"/>
    </source>
</evidence>
<dbReference type="InterPro" id="IPR008978">
    <property type="entry name" value="HSP20-like_chaperone"/>
</dbReference>
<evidence type="ECO:0000256" key="2">
    <source>
        <dbReference type="PROSITE-ProRule" id="PRU00285"/>
    </source>
</evidence>
<dbReference type="Proteomes" id="UP000011083">
    <property type="component" value="Unassembled WGS sequence"/>
</dbReference>
<sequence>MSASPVFEEGTCGHKSRPSRRLAPSTSKRNNTNTNININTSSYNNAMQRTTSRTAAPAIRQRLLSSAATATRPSSALTAGTTQTMTSSSSSSSSSARGLSVHLRPRHSHHHESFFDAFARDPFFRPLINELASTAKQVGRPAVPKEGPRPRPLHANVNVLETQQGFAIEAEMPGIRREDIRVEVCEGDRLVIRGEKRFEGHTANNTNTNTNTNVRGELKEAKEAAEPQQRYLTFERSYGTFERTFALPENVDASRIKASYTDGVLKVELPKAAKETPKSWTVEIN</sequence>
<dbReference type="SUPFAM" id="SSF49764">
    <property type="entry name" value="HSP20-like chaperones"/>
    <property type="match status" value="1"/>
</dbReference>
<dbReference type="GeneID" id="14922340"/>
<dbReference type="VEuPathDB" id="AmoebaDB:ACA1_183920"/>
<evidence type="ECO:0000256" key="3">
    <source>
        <dbReference type="RuleBase" id="RU003616"/>
    </source>
</evidence>
<accession>L8HAJ6</accession>
<dbReference type="OMA" id="EGHTANN"/>
<evidence type="ECO:0000313" key="6">
    <source>
        <dbReference type="EMBL" id="ELR21446.1"/>
    </source>
</evidence>
<dbReference type="AlphaFoldDB" id="L8HAJ6"/>
<dbReference type="OrthoDB" id="17379at2759"/>
<proteinExistence type="inferred from homology"/>
<organism evidence="6 7">
    <name type="scientific">Acanthamoeba castellanii (strain ATCC 30010 / Neff)</name>
    <dbReference type="NCBI Taxonomy" id="1257118"/>
    <lineage>
        <taxon>Eukaryota</taxon>
        <taxon>Amoebozoa</taxon>
        <taxon>Discosea</taxon>
        <taxon>Longamoebia</taxon>
        <taxon>Centramoebida</taxon>
        <taxon>Acanthamoebidae</taxon>
        <taxon>Acanthamoeba</taxon>
    </lineage>
</organism>
<dbReference type="PROSITE" id="PS01031">
    <property type="entry name" value="SHSP"/>
    <property type="match status" value="1"/>
</dbReference>
<dbReference type="RefSeq" id="XP_004345990.1">
    <property type="nucleotide sequence ID" value="XM_004345940.1"/>
</dbReference>
<feature type="domain" description="SHSP" evidence="5">
    <location>
        <begin position="148"/>
        <end position="285"/>
    </location>
</feature>
<feature type="region of interest" description="Disordered" evidence="4">
    <location>
        <begin position="1"/>
        <end position="104"/>
    </location>
</feature>
<evidence type="ECO:0000313" key="7">
    <source>
        <dbReference type="Proteomes" id="UP000011083"/>
    </source>
</evidence>
<name>L8HAJ6_ACACF</name>
<comment type="similarity">
    <text evidence="2 3">Belongs to the small heat shock protein (HSP20) family.</text>
</comment>
<dbReference type="KEGG" id="acan:ACA1_183920"/>